<evidence type="ECO:0000256" key="7">
    <source>
        <dbReference type="ARBA" id="ARBA00023136"/>
    </source>
</evidence>
<comment type="similarity">
    <text evidence="2">Belongs to the TPS (TC 1.B.20) family.</text>
</comment>
<dbReference type="EMBL" id="PEOG01000077">
    <property type="protein sequence ID" value="PIM51152.1"/>
    <property type="molecule type" value="Genomic_DNA"/>
</dbReference>
<organism evidence="10 11">
    <name type="scientific">Roseateles chitinivorans</name>
    <dbReference type="NCBI Taxonomy" id="2917965"/>
    <lineage>
        <taxon>Bacteria</taxon>
        <taxon>Pseudomonadati</taxon>
        <taxon>Pseudomonadota</taxon>
        <taxon>Betaproteobacteria</taxon>
        <taxon>Burkholderiales</taxon>
        <taxon>Sphaerotilaceae</taxon>
        <taxon>Roseateles</taxon>
    </lineage>
</organism>
<reference evidence="10 11" key="1">
    <citation type="submission" date="2017-11" db="EMBL/GenBank/DDBJ databases">
        <title>Draft genome sequence of Mitsuaria sp. HWN-4.</title>
        <authorList>
            <person name="Gundlapally S.R."/>
        </authorList>
    </citation>
    <scope>NUCLEOTIDE SEQUENCE [LARGE SCALE GENOMIC DNA]</scope>
    <source>
        <strain evidence="10 11">HWN-4</strain>
    </source>
</reference>
<protein>
    <submittedName>
        <fullName evidence="10">Polymerase</fullName>
    </submittedName>
</protein>
<dbReference type="Pfam" id="PF03865">
    <property type="entry name" value="ShlB"/>
    <property type="match status" value="1"/>
</dbReference>
<keyword evidence="7" id="KW-0472">Membrane</keyword>
<name>A0A2G9C473_9BURK</name>
<dbReference type="GO" id="GO:0009279">
    <property type="term" value="C:cell outer membrane"/>
    <property type="evidence" value="ECO:0007669"/>
    <property type="project" value="UniProtKB-SubCell"/>
</dbReference>
<dbReference type="PANTHER" id="PTHR34597">
    <property type="entry name" value="SLR1661 PROTEIN"/>
    <property type="match status" value="1"/>
</dbReference>
<evidence type="ECO:0000259" key="9">
    <source>
        <dbReference type="PROSITE" id="PS51779"/>
    </source>
</evidence>
<comment type="subcellular location">
    <subcellularLocation>
        <location evidence="1">Cell outer membrane</location>
    </subcellularLocation>
</comment>
<dbReference type="Gene3D" id="3.10.20.310">
    <property type="entry name" value="membrane protein fhac"/>
    <property type="match status" value="1"/>
</dbReference>
<evidence type="ECO:0000256" key="6">
    <source>
        <dbReference type="ARBA" id="ARBA00022927"/>
    </source>
</evidence>
<evidence type="ECO:0000256" key="3">
    <source>
        <dbReference type="ARBA" id="ARBA00022448"/>
    </source>
</evidence>
<evidence type="ECO:0000313" key="10">
    <source>
        <dbReference type="EMBL" id="PIM51152.1"/>
    </source>
</evidence>
<dbReference type="GO" id="GO:0046819">
    <property type="term" value="P:protein secretion by the type V secretion system"/>
    <property type="evidence" value="ECO:0007669"/>
    <property type="project" value="TreeGrafter"/>
</dbReference>
<proteinExistence type="inferred from homology"/>
<evidence type="ECO:0000256" key="8">
    <source>
        <dbReference type="ARBA" id="ARBA00023237"/>
    </source>
</evidence>
<comment type="caution">
    <text evidence="10">The sequence shown here is derived from an EMBL/GenBank/DDBJ whole genome shotgun (WGS) entry which is preliminary data.</text>
</comment>
<dbReference type="InterPro" id="IPR034746">
    <property type="entry name" value="POTRA"/>
</dbReference>
<sequence>MRESHLTGTSTPPKRFAARQIAAAIPLLAAAATWAQTAGMELQGNAPPQPPSRAASSALPVLPVAPKGGPDAGGATIELRALRIEGNASVSSEALLSAAGPVIGRKMTLQDLQGLADRITAAYRARGYALARAYLPAQKVTEGEVLVQVVEGAIGQVSARGDDPQVPGAQPFLDAGIPLGAPVRSDTLERTMLLLDDQPGFGVRPVLRPGAQFGETELQVDVVRRNKVSGEIGLDNTGNASTGAYRLRGLVNINSPFRFGDRISLTALATDEKLWLGSAEYETPLDATGTRGSISLSRSSYQLDGAFAALGAKGLADSVSARLTRALVRSQQTNLLASLNLAHKILEQQYDALGITRKRKSDLLSPGLQFDVRDSVAGGGVTYGQVSATLGRLHLDDASRALDDATARTRGSFQRFNLDLARIQRLSDTFSAYLRLSAQWSGGNLDPSEKFGLGGFLGVRAYPMGEGSGDRGWMAQTELRATVAAGMTAFVWGDGGQVKLNAKPWDAGSGARRGLAGAGVGGRWTSGRWVAESTLGWRVRGGRPEAEDRDRNPRWFLSAGYRFD</sequence>
<feature type="domain" description="POTRA" evidence="9">
    <location>
        <begin position="77"/>
        <end position="152"/>
    </location>
</feature>
<keyword evidence="5" id="KW-0812">Transmembrane</keyword>
<dbReference type="InterPro" id="IPR051544">
    <property type="entry name" value="TPS_OM_transporter"/>
</dbReference>
<dbReference type="InterPro" id="IPR013686">
    <property type="entry name" value="Polypept-transport_assoc_ShlB"/>
</dbReference>
<dbReference type="PANTHER" id="PTHR34597:SF1">
    <property type="entry name" value="HEME_HEMOPEXIN TRANSPORTER PROTEIN HUXB"/>
    <property type="match status" value="1"/>
</dbReference>
<dbReference type="GO" id="GO:0098046">
    <property type="term" value="C:type V protein secretion system complex"/>
    <property type="evidence" value="ECO:0007669"/>
    <property type="project" value="TreeGrafter"/>
</dbReference>
<keyword evidence="11" id="KW-1185">Reference proteome</keyword>
<evidence type="ECO:0000256" key="5">
    <source>
        <dbReference type="ARBA" id="ARBA00022692"/>
    </source>
</evidence>
<keyword evidence="3" id="KW-0813">Transport</keyword>
<keyword evidence="8" id="KW-0998">Cell outer membrane</keyword>
<keyword evidence="6" id="KW-0653">Protein transport</keyword>
<dbReference type="Gene3D" id="2.40.160.50">
    <property type="entry name" value="membrane protein fhac: a member of the omp85/tpsb transporter family"/>
    <property type="match status" value="1"/>
</dbReference>
<dbReference type="AlphaFoldDB" id="A0A2G9C473"/>
<dbReference type="GO" id="GO:0008320">
    <property type="term" value="F:protein transmembrane transporter activity"/>
    <property type="evidence" value="ECO:0007669"/>
    <property type="project" value="TreeGrafter"/>
</dbReference>
<dbReference type="PROSITE" id="PS51779">
    <property type="entry name" value="POTRA"/>
    <property type="match status" value="1"/>
</dbReference>
<keyword evidence="4" id="KW-1134">Transmembrane beta strand</keyword>
<evidence type="ECO:0000256" key="1">
    <source>
        <dbReference type="ARBA" id="ARBA00004442"/>
    </source>
</evidence>
<accession>A0A2G9C473</accession>
<gene>
    <name evidence="10" type="ORF">CS062_21200</name>
</gene>
<evidence type="ECO:0000313" key="11">
    <source>
        <dbReference type="Proteomes" id="UP000231501"/>
    </source>
</evidence>
<evidence type="ECO:0000256" key="2">
    <source>
        <dbReference type="ARBA" id="ARBA00009055"/>
    </source>
</evidence>
<dbReference type="Pfam" id="PF08479">
    <property type="entry name" value="POTRA_2"/>
    <property type="match status" value="1"/>
</dbReference>
<dbReference type="Proteomes" id="UP000231501">
    <property type="component" value="Unassembled WGS sequence"/>
</dbReference>
<evidence type="ECO:0000256" key="4">
    <source>
        <dbReference type="ARBA" id="ARBA00022452"/>
    </source>
</evidence>
<dbReference type="InterPro" id="IPR005565">
    <property type="entry name" value="Hemolysn_activator_HlyB_C"/>
</dbReference>